<dbReference type="Proteomes" id="UP000272464">
    <property type="component" value="Unassembled WGS sequence"/>
</dbReference>
<dbReference type="EMBL" id="RZNX01000001">
    <property type="protein sequence ID" value="RUT35991.1"/>
    <property type="molecule type" value="Genomic_DNA"/>
</dbReference>
<gene>
    <name evidence="1" type="ORF">EJP77_03040</name>
</gene>
<dbReference type="PANTHER" id="PTHR40050:SF1">
    <property type="entry name" value="INNER SPORE COAT PROTEIN H"/>
    <property type="match status" value="1"/>
</dbReference>
<keyword evidence="1" id="KW-0946">Virion</keyword>
<dbReference type="InterPro" id="IPR014867">
    <property type="entry name" value="Spore_coat_CotH_CotH2/3/7"/>
</dbReference>
<dbReference type="OrthoDB" id="3235126at2"/>
<dbReference type="AlphaFoldDB" id="A0A433XPG1"/>
<comment type="caution">
    <text evidence="1">The sequence shown here is derived from an EMBL/GenBank/DDBJ whole genome shotgun (WGS) entry which is preliminary data.</text>
</comment>
<dbReference type="Pfam" id="PF08757">
    <property type="entry name" value="CotH"/>
    <property type="match status" value="1"/>
</dbReference>
<evidence type="ECO:0000313" key="1">
    <source>
        <dbReference type="EMBL" id="RUT35991.1"/>
    </source>
</evidence>
<sequence length="351" mass="41583">MDLPIYRIRMNKADYTKFNRDIWSKAFVRGELSIRGISQPVRIRYRGEHTREHPKKSYEIRTRGLTYHFNAQYDDPSMLRNALSFRFLESIGVPAPAAQYCVLYLNGELLGVYLRLEAVKTRFFRKRGIPVRSIFYAINDNADFSLYDKDTGYPKPSLFSGYSLIKGMRKDRERFEQFVERLNAKRGKDLLRFLHSRININNYLRWLSGAVMTGNDDGLSQNYTWYEHGMTGKYGIIPWDYEGTWGRNFFGARTESNLIPIQGYNELTEKILSYRSLRTEYKRLLRSHLKSKFRPDLIMTAARKMHSRIAADVRRDPNKQWDMGVFQSELGVIREFTEKRREYLIQHLNDL</sequence>
<organism evidence="1 2">
    <name type="scientific">Paenibacillus zeisoli</name>
    <dbReference type="NCBI Taxonomy" id="2496267"/>
    <lineage>
        <taxon>Bacteria</taxon>
        <taxon>Bacillati</taxon>
        <taxon>Bacillota</taxon>
        <taxon>Bacilli</taxon>
        <taxon>Bacillales</taxon>
        <taxon>Paenibacillaceae</taxon>
        <taxon>Paenibacillus</taxon>
    </lineage>
</organism>
<keyword evidence="1" id="KW-0167">Capsid protein</keyword>
<protein>
    <submittedName>
        <fullName evidence="1">Spore coat protein CotH</fullName>
    </submittedName>
</protein>
<proteinExistence type="predicted"/>
<accession>A0A433XPG1</accession>
<name>A0A433XPG1_9BACL</name>
<evidence type="ECO:0000313" key="2">
    <source>
        <dbReference type="Proteomes" id="UP000272464"/>
    </source>
</evidence>
<reference evidence="1 2" key="1">
    <citation type="submission" date="2018-12" db="EMBL/GenBank/DDBJ databases">
        <authorList>
            <person name="Sun L."/>
            <person name="Chen Z."/>
        </authorList>
    </citation>
    <scope>NUCLEOTIDE SEQUENCE [LARGE SCALE GENOMIC DNA]</scope>
    <source>
        <strain evidence="1 2">3-5-3</strain>
    </source>
</reference>
<dbReference type="PANTHER" id="PTHR40050">
    <property type="entry name" value="INNER SPORE COAT PROTEIN H"/>
    <property type="match status" value="1"/>
</dbReference>
<keyword evidence="2" id="KW-1185">Reference proteome</keyword>
<dbReference type="RefSeq" id="WP_127197687.1">
    <property type="nucleotide sequence ID" value="NZ_RZNX01000001.1"/>
</dbReference>